<dbReference type="Proteomes" id="UP001302126">
    <property type="component" value="Unassembled WGS sequence"/>
</dbReference>
<reference evidence="1" key="1">
    <citation type="journal article" date="2023" name="Mol. Phylogenet. Evol.">
        <title>Genome-scale phylogeny and comparative genomics of the fungal order Sordariales.</title>
        <authorList>
            <person name="Hensen N."/>
            <person name="Bonometti L."/>
            <person name="Westerberg I."/>
            <person name="Brannstrom I.O."/>
            <person name="Guillou S."/>
            <person name="Cros-Aarteil S."/>
            <person name="Calhoun S."/>
            <person name="Haridas S."/>
            <person name="Kuo A."/>
            <person name="Mondo S."/>
            <person name="Pangilinan J."/>
            <person name="Riley R."/>
            <person name="LaButti K."/>
            <person name="Andreopoulos B."/>
            <person name="Lipzen A."/>
            <person name="Chen C."/>
            <person name="Yan M."/>
            <person name="Daum C."/>
            <person name="Ng V."/>
            <person name="Clum A."/>
            <person name="Steindorff A."/>
            <person name="Ohm R.A."/>
            <person name="Martin F."/>
            <person name="Silar P."/>
            <person name="Natvig D.O."/>
            <person name="Lalanne C."/>
            <person name="Gautier V."/>
            <person name="Ament-Velasquez S.L."/>
            <person name="Kruys A."/>
            <person name="Hutchinson M.I."/>
            <person name="Powell A.J."/>
            <person name="Barry K."/>
            <person name="Miller A.N."/>
            <person name="Grigoriev I.V."/>
            <person name="Debuchy R."/>
            <person name="Gladieux P."/>
            <person name="Hiltunen Thoren M."/>
            <person name="Johannesson H."/>
        </authorList>
    </citation>
    <scope>NUCLEOTIDE SEQUENCE</scope>
    <source>
        <strain evidence="1">PSN309</strain>
    </source>
</reference>
<evidence type="ECO:0000313" key="1">
    <source>
        <dbReference type="EMBL" id="KAK4182598.1"/>
    </source>
</evidence>
<gene>
    <name evidence="1" type="ORF">QBC35DRAFT_546672</name>
</gene>
<dbReference type="EMBL" id="MU864635">
    <property type="protein sequence ID" value="KAK4182598.1"/>
    <property type="molecule type" value="Genomic_DNA"/>
</dbReference>
<accession>A0AAN6WI96</accession>
<protein>
    <submittedName>
        <fullName evidence="1">Uncharacterized protein</fullName>
    </submittedName>
</protein>
<dbReference type="AlphaFoldDB" id="A0AAN6WI96"/>
<organism evidence="1 2">
    <name type="scientific">Podospora australis</name>
    <dbReference type="NCBI Taxonomy" id="1536484"/>
    <lineage>
        <taxon>Eukaryota</taxon>
        <taxon>Fungi</taxon>
        <taxon>Dikarya</taxon>
        <taxon>Ascomycota</taxon>
        <taxon>Pezizomycotina</taxon>
        <taxon>Sordariomycetes</taxon>
        <taxon>Sordariomycetidae</taxon>
        <taxon>Sordariales</taxon>
        <taxon>Podosporaceae</taxon>
        <taxon>Podospora</taxon>
    </lineage>
</organism>
<evidence type="ECO:0000313" key="2">
    <source>
        <dbReference type="Proteomes" id="UP001302126"/>
    </source>
</evidence>
<keyword evidence="2" id="KW-1185">Reference proteome</keyword>
<reference evidence="1" key="2">
    <citation type="submission" date="2023-05" db="EMBL/GenBank/DDBJ databases">
        <authorList>
            <consortium name="Lawrence Berkeley National Laboratory"/>
            <person name="Steindorff A."/>
            <person name="Hensen N."/>
            <person name="Bonometti L."/>
            <person name="Westerberg I."/>
            <person name="Brannstrom I.O."/>
            <person name="Guillou S."/>
            <person name="Cros-Aarteil S."/>
            <person name="Calhoun S."/>
            <person name="Haridas S."/>
            <person name="Kuo A."/>
            <person name="Mondo S."/>
            <person name="Pangilinan J."/>
            <person name="Riley R."/>
            <person name="Labutti K."/>
            <person name="Andreopoulos B."/>
            <person name="Lipzen A."/>
            <person name="Chen C."/>
            <person name="Yanf M."/>
            <person name="Daum C."/>
            <person name="Ng V."/>
            <person name="Clum A."/>
            <person name="Ohm R."/>
            <person name="Martin F."/>
            <person name="Silar P."/>
            <person name="Natvig D."/>
            <person name="Lalanne C."/>
            <person name="Gautier V."/>
            <person name="Ament-Velasquez S.L."/>
            <person name="Kruys A."/>
            <person name="Hutchinson M.I."/>
            <person name="Powell A.J."/>
            <person name="Barry K."/>
            <person name="Miller A.N."/>
            <person name="Grigoriev I.V."/>
            <person name="Debuchy R."/>
            <person name="Gladieux P."/>
            <person name="Thoren M.H."/>
            <person name="Johannesson H."/>
        </authorList>
    </citation>
    <scope>NUCLEOTIDE SEQUENCE</scope>
    <source>
        <strain evidence="1">PSN309</strain>
    </source>
</reference>
<name>A0AAN6WI96_9PEZI</name>
<sequence length="236" mass="26892">MSGVQRRLTRTTLEDLAKINHKSPQPHPIDPALLFDLVKLRRHVDEAITLAREGTKSTLQTRKNYKLNKAAELLSQACKLHDIAFWTVAVYGGAGSTFSQVASLFPPRKPDRSDIKYVYFFHKDFHKETIGKVDDLNSQMDGLTRLQLLNEIIEDWPTDPAPLRTWGMLHISQDNLKDAALNFTKALDCHKVRSTGNKGQKDEDVTGDLAVEDEPSSFESQLFIPRRLDLRRGERR</sequence>
<proteinExistence type="predicted"/>
<comment type="caution">
    <text evidence="1">The sequence shown here is derived from an EMBL/GenBank/DDBJ whole genome shotgun (WGS) entry which is preliminary data.</text>
</comment>